<dbReference type="InterPro" id="IPR016181">
    <property type="entry name" value="Acyl_CoA_acyltransferase"/>
</dbReference>
<reference evidence="2 3" key="2">
    <citation type="journal article" date="2018" name="J. Invertebr. Pathol.">
        <title>'Candidatus Aquirickettsiella gammari' (Gammaproteobacteria: Legionellales: Coxiellaceae): A bacterial pathogen of the freshwater crustacean Gammarus fossarum (Malacostraca: Amphipoda).</title>
        <authorList>
            <person name="Bojko J."/>
            <person name="Dunn A.M."/>
            <person name="Stebbing P.D."/>
            <person name="van Aerle R."/>
            <person name="Bacela-Spychalska K."/>
            <person name="Bean T.P."/>
            <person name="Urrutia A."/>
            <person name="Stentiford G.D."/>
        </authorList>
    </citation>
    <scope>NUCLEOTIDE SEQUENCE [LARGE SCALE GENOMIC DNA]</scope>
    <source>
        <strain evidence="2">RA15029</strain>
    </source>
</reference>
<organism evidence="2 3">
    <name type="scientific">Candidatus Aquirickettsiella gammari</name>
    <dbReference type="NCBI Taxonomy" id="2016198"/>
    <lineage>
        <taxon>Bacteria</taxon>
        <taxon>Pseudomonadati</taxon>
        <taxon>Pseudomonadota</taxon>
        <taxon>Gammaproteobacteria</taxon>
        <taxon>Legionellales</taxon>
        <taxon>Coxiellaceae</taxon>
        <taxon>Candidatus Aquirickettsiella</taxon>
    </lineage>
</organism>
<evidence type="ECO:0000259" key="1">
    <source>
        <dbReference type="PROSITE" id="PS51186"/>
    </source>
</evidence>
<keyword evidence="3" id="KW-1185">Reference proteome</keyword>
<evidence type="ECO:0000313" key="3">
    <source>
        <dbReference type="Proteomes" id="UP000226429"/>
    </source>
</evidence>
<comment type="caution">
    <text evidence="2">The sequence shown here is derived from an EMBL/GenBank/DDBJ whole genome shotgun (WGS) entry which is preliminary data.</text>
</comment>
<dbReference type="Pfam" id="PF00583">
    <property type="entry name" value="Acetyltransf_1"/>
    <property type="match status" value="1"/>
</dbReference>
<dbReference type="EMBL" id="NMOS02000008">
    <property type="protein sequence ID" value="RDH40459.1"/>
    <property type="molecule type" value="Genomic_DNA"/>
</dbReference>
<proteinExistence type="predicted"/>
<feature type="domain" description="N-acetyltransferase" evidence="1">
    <location>
        <begin position="13"/>
        <end position="177"/>
    </location>
</feature>
<dbReference type="GO" id="GO:0016747">
    <property type="term" value="F:acyltransferase activity, transferring groups other than amino-acyl groups"/>
    <property type="evidence" value="ECO:0007669"/>
    <property type="project" value="InterPro"/>
</dbReference>
<sequence length="177" mass="20876">MLNIAFSLNEETIHIRKATLLDTMNIAKLHHTVWKSTLNGFVDNAIFEKISRSFFVNKWRDWLSKKNKVSFVAEQENFLLGFFTIDTALNNHPEIQFIYVAYKYQFSNLQKLLFEAAFKKSAKLGFSKLYFCIAKENKKDLVLYKLMKGYLSQTERVNQIYGFEFNEICYEFDLNAS</sequence>
<dbReference type="Gene3D" id="3.40.630.30">
    <property type="match status" value="1"/>
</dbReference>
<dbReference type="InterPro" id="IPR000182">
    <property type="entry name" value="GNAT_dom"/>
</dbReference>
<dbReference type="SUPFAM" id="SSF55729">
    <property type="entry name" value="Acyl-CoA N-acyltransferases (Nat)"/>
    <property type="match status" value="1"/>
</dbReference>
<dbReference type="AlphaFoldDB" id="A0A370CHW8"/>
<gene>
    <name evidence="2" type="ORF">CFE62_003630</name>
</gene>
<dbReference type="CDD" id="cd04301">
    <property type="entry name" value="NAT_SF"/>
    <property type="match status" value="1"/>
</dbReference>
<reference evidence="2 3" key="1">
    <citation type="journal article" date="2017" name="Int. J. Syst. Evol. Microbiol.">
        <title>Aquarickettsiella crustaci n. gen. n. sp. (Gammaproteobacteria: Legionellales: Coxiellaceae); a bacterial pathogen of the freshwater crustacean: Gammarus fossarum (Malacostraca: Amphipoda).</title>
        <authorList>
            <person name="Bojko J."/>
            <person name="Dunn A.M."/>
            <person name="Stebbing P.D."/>
            <person name="Van Aerle R."/>
            <person name="Bacela-Spychalska K."/>
            <person name="Bean T.P."/>
            <person name="Stentiford G.D."/>
        </authorList>
    </citation>
    <scope>NUCLEOTIDE SEQUENCE [LARGE SCALE GENOMIC DNA]</scope>
    <source>
        <strain evidence="2">RA15029</strain>
    </source>
</reference>
<accession>A0A370CHW8</accession>
<evidence type="ECO:0000313" key="2">
    <source>
        <dbReference type="EMBL" id="RDH40459.1"/>
    </source>
</evidence>
<dbReference type="PROSITE" id="PS51186">
    <property type="entry name" value="GNAT"/>
    <property type="match status" value="1"/>
</dbReference>
<name>A0A370CHW8_9COXI</name>
<dbReference type="Proteomes" id="UP000226429">
    <property type="component" value="Unassembled WGS sequence"/>
</dbReference>
<protein>
    <submittedName>
        <fullName evidence="2">GNAT family N-acetyltransferase</fullName>
    </submittedName>
</protein>